<reference evidence="1 2" key="1">
    <citation type="submission" date="2016-09" db="EMBL/GenBank/DDBJ databases">
        <authorList>
            <person name="Capua I."/>
            <person name="De Benedictis P."/>
            <person name="Joannis T."/>
            <person name="Lombin L.H."/>
            <person name="Cattoli G."/>
        </authorList>
    </citation>
    <scope>NUCLEOTIDE SEQUENCE [LARGE SCALE GENOMIC DNA]</scope>
    <source>
        <strain evidence="1 2">IMI 309357</strain>
    </source>
</reference>
<evidence type="ECO:0000313" key="2">
    <source>
        <dbReference type="Proteomes" id="UP000176998"/>
    </source>
</evidence>
<dbReference type="EMBL" id="MJBS01000039">
    <property type="protein sequence ID" value="OHE99135.1"/>
    <property type="molecule type" value="Genomic_DNA"/>
</dbReference>
<dbReference type="Proteomes" id="UP000176998">
    <property type="component" value="Unassembled WGS sequence"/>
</dbReference>
<dbReference type="GeneID" id="34558780"/>
<proteinExistence type="predicted"/>
<sequence length="120" mass="13074">MSISGFTYPGCTGIWLSHCWRHVSYIRTCSRPPIIASGIISTFRSKPGSFVELSDAGIREVPFRTVDEVRCPATREKTEILPGLQLLSNQQNLTSETGSNCTVPGLAKPTTSSVIANIFN</sequence>
<protein>
    <submittedName>
        <fullName evidence="1">Uncharacterized protein</fullName>
    </submittedName>
</protein>
<evidence type="ECO:0000313" key="1">
    <source>
        <dbReference type="EMBL" id="OHE99135.1"/>
    </source>
</evidence>
<keyword evidence="2" id="KW-1185">Reference proteome</keyword>
<gene>
    <name evidence="1" type="ORF">CORC01_05628</name>
</gene>
<comment type="caution">
    <text evidence="1">The sequence shown here is derived from an EMBL/GenBank/DDBJ whole genome shotgun (WGS) entry which is preliminary data.</text>
</comment>
<dbReference type="RefSeq" id="XP_022476284.1">
    <property type="nucleotide sequence ID" value="XM_022617270.1"/>
</dbReference>
<accession>A0A1G4BCS2</accession>
<name>A0A1G4BCS2_9PEZI</name>
<organism evidence="1 2">
    <name type="scientific">Colletotrichum orchidophilum</name>
    <dbReference type="NCBI Taxonomy" id="1209926"/>
    <lineage>
        <taxon>Eukaryota</taxon>
        <taxon>Fungi</taxon>
        <taxon>Dikarya</taxon>
        <taxon>Ascomycota</taxon>
        <taxon>Pezizomycotina</taxon>
        <taxon>Sordariomycetes</taxon>
        <taxon>Hypocreomycetidae</taxon>
        <taxon>Glomerellales</taxon>
        <taxon>Glomerellaceae</taxon>
        <taxon>Colletotrichum</taxon>
    </lineage>
</organism>
<dbReference type="AlphaFoldDB" id="A0A1G4BCS2"/>